<reference evidence="1" key="2">
    <citation type="journal article" date="2015" name="Fish Shellfish Immunol.">
        <title>Early steps in the European eel (Anguilla anguilla)-Vibrio vulnificus interaction in the gills: Role of the RtxA13 toxin.</title>
        <authorList>
            <person name="Callol A."/>
            <person name="Pajuelo D."/>
            <person name="Ebbesson L."/>
            <person name="Teles M."/>
            <person name="MacKenzie S."/>
            <person name="Amaro C."/>
        </authorList>
    </citation>
    <scope>NUCLEOTIDE SEQUENCE</scope>
</reference>
<organism evidence="1">
    <name type="scientific">Anguilla anguilla</name>
    <name type="common">European freshwater eel</name>
    <name type="synonym">Muraena anguilla</name>
    <dbReference type="NCBI Taxonomy" id="7936"/>
    <lineage>
        <taxon>Eukaryota</taxon>
        <taxon>Metazoa</taxon>
        <taxon>Chordata</taxon>
        <taxon>Craniata</taxon>
        <taxon>Vertebrata</taxon>
        <taxon>Euteleostomi</taxon>
        <taxon>Actinopterygii</taxon>
        <taxon>Neopterygii</taxon>
        <taxon>Teleostei</taxon>
        <taxon>Anguilliformes</taxon>
        <taxon>Anguillidae</taxon>
        <taxon>Anguilla</taxon>
    </lineage>
</organism>
<sequence length="55" mass="6204">MNLTLLALFSPSTHSLEALMCMSAKADHYTSNRIFYLSYQLGIFVSLLIFQCGIE</sequence>
<evidence type="ECO:0000313" key="1">
    <source>
        <dbReference type="EMBL" id="JAH93278.1"/>
    </source>
</evidence>
<protein>
    <submittedName>
        <fullName evidence="1">Uncharacterized protein</fullName>
    </submittedName>
</protein>
<name>A0A0E9WUW6_ANGAN</name>
<dbReference type="EMBL" id="GBXM01015299">
    <property type="protein sequence ID" value="JAH93278.1"/>
    <property type="molecule type" value="Transcribed_RNA"/>
</dbReference>
<accession>A0A0E9WUW6</accession>
<proteinExistence type="predicted"/>
<reference evidence="1" key="1">
    <citation type="submission" date="2014-11" db="EMBL/GenBank/DDBJ databases">
        <authorList>
            <person name="Amaro Gonzalez C."/>
        </authorList>
    </citation>
    <scope>NUCLEOTIDE SEQUENCE</scope>
</reference>
<dbReference type="AlphaFoldDB" id="A0A0E9WUW6"/>